<dbReference type="InterPro" id="IPR019546">
    <property type="entry name" value="TAT_signal_bac_arc"/>
</dbReference>
<accession>A0ABS9YWD9</accession>
<proteinExistence type="predicted"/>
<gene>
    <name evidence="2" type="ORF">K9U37_11790</name>
</gene>
<dbReference type="Proteomes" id="UP001139068">
    <property type="component" value="Unassembled WGS sequence"/>
</dbReference>
<dbReference type="RefSeq" id="WP_372489504.1">
    <property type="nucleotide sequence ID" value="NZ_JAIVFL010000001.1"/>
</dbReference>
<keyword evidence="1" id="KW-0812">Transmembrane</keyword>
<sequence length="41" mass="4250">MANGIDPRIFAQSASRRRFIGGGAAAAAALVLSLSLSRKFT</sequence>
<evidence type="ECO:0000256" key="1">
    <source>
        <dbReference type="SAM" id="Phobius"/>
    </source>
</evidence>
<name>A0ABS9YWD9_9MYCO</name>
<comment type="caution">
    <text evidence="2">The sequence shown here is derived from an EMBL/GenBank/DDBJ whole genome shotgun (WGS) entry which is preliminary data.</text>
</comment>
<feature type="transmembrane region" description="Helical" evidence="1">
    <location>
        <begin position="19"/>
        <end position="37"/>
    </location>
</feature>
<dbReference type="InterPro" id="IPR006311">
    <property type="entry name" value="TAT_signal"/>
</dbReference>
<evidence type="ECO:0000313" key="3">
    <source>
        <dbReference type="Proteomes" id="UP001139068"/>
    </source>
</evidence>
<dbReference type="PROSITE" id="PS51318">
    <property type="entry name" value="TAT"/>
    <property type="match status" value="1"/>
</dbReference>
<dbReference type="EMBL" id="JAIVFL010000001">
    <property type="protein sequence ID" value="MCI4675530.1"/>
    <property type="molecule type" value="Genomic_DNA"/>
</dbReference>
<evidence type="ECO:0000313" key="2">
    <source>
        <dbReference type="EMBL" id="MCI4675530.1"/>
    </source>
</evidence>
<keyword evidence="3" id="KW-1185">Reference proteome</keyword>
<keyword evidence="1" id="KW-0472">Membrane</keyword>
<reference evidence="2" key="1">
    <citation type="journal article" date="2022" name="ISME J.">
        <title>Identification of active gaseous-alkane degraders at natural gas seeps.</title>
        <authorList>
            <person name="Farhan Ul Haque M."/>
            <person name="Hernandez M."/>
            <person name="Crombie A.T."/>
            <person name="Murrell J.C."/>
        </authorList>
    </citation>
    <scope>NUCLEOTIDE SEQUENCE</scope>
    <source>
        <strain evidence="2">ANDR5</strain>
    </source>
</reference>
<keyword evidence="1" id="KW-1133">Transmembrane helix</keyword>
<organism evidence="2 3">
    <name type="scientific">Candidatus Mycolicibacterium alkanivorans</name>
    <dbReference type="NCBI Taxonomy" id="2954114"/>
    <lineage>
        <taxon>Bacteria</taxon>
        <taxon>Bacillati</taxon>
        <taxon>Actinomycetota</taxon>
        <taxon>Actinomycetes</taxon>
        <taxon>Mycobacteriales</taxon>
        <taxon>Mycobacteriaceae</taxon>
        <taxon>Mycolicibacterium</taxon>
    </lineage>
</organism>
<protein>
    <submittedName>
        <fullName evidence="2">Twin-arginine translocation signal domain-containing protein</fullName>
    </submittedName>
</protein>
<dbReference type="NCBIfam" id="TIGR01409">
    <property type="entry name" value="TAT_signal_seq"/>
    <property type="match status" value="1"/>
</dbReference>